<organism evidence="1 2">
    <name type="scientific">Rhodonellum ikkaensis</name>
    <dbReference type="NCBI Taxonomy" id="336829"/>
    <lineage>
        <taxon>Bacteria</taxon>
        <taxon>Pseudomonadati</taxon>
        <taxon>Bacteroidota</taxon>
        <taxon>Cytophagia</taxon>
        <taxon>Cytophagales</taxon>
        <taxon>Cytophagaceae</taxon>
        <taxon>Rhodonellum</taxon>
    </lineage>
</organism>
<dbReference type="Gene3D" id="2.60.40.1930">
    <property type="match status" value="1"/>
</dbReference>
<sequence>MSMQISSKSLAAIFFLHLFVLTHSFGQSAIEKLPELILNYNQAFPWEKVYLHTDKPQYYSKDTIWIKAYGILEKEEKTANTSSVPLYVELIDPKFQRIAAEITIKMDQGNGRGDLVITEDLTPGPYTLRAYTNYMKNFGGEAVFHKDIWIRDFIPGQSLGYTEGSDLQLSFFPEGGVLVDGIKSKIGIKASEPGAKGIASFGYLFNSKMDTLLRFETNPMGVGSLSFVPQINETYEIRAKTKKGPWQKFRLAAIQATGFVMEVDPLSNIENINITIQHNSGDTRDLFLIGMSKGGLVYQKQMDAKRNQQVSIPKDDFLPGLVSFYLMDTETNILAQRLVMLHPFSNGIGNFLTDKSSYQTKDTVELEVEITDEFGRGLPGDFSVSVLDSYQVISSLKEDNIFTNFHLSSETSSEIENPFHYFDPENPYAARDLDDLLLTQRWRRFSWENLRLLDNRSVHYIEEGLSLSGNLSGMKKDNSHRLALLINPFSGEPIFHEGDTDPEGNFSFRGLEYYDSVGVFLQAYIPIEKGKNTWKVLKKHEVNLSKVEKPVLENRTFATLPTIFYYTDDDAYLVKVKKVNDMLDQMRKFRDIELGEVTVTGRRSNLVPDKRAEFYQNSPYTSLEITEEMHAYQNIFHFLKTKLGYKVIGDEFSLSPPPILTLRSGSLNTGGVRFIIDGKPTFNNLLAASLPLHQIERIDILRGPNVPSIYGANSEGVINVLTKSGNPNPDFSKLAITGNATMVAKGYAPVRDFYTGPDPEVPLGMDYRSTLYWNPEIRTDANGKAKIIFQLSDGDSEVWVRLEGLSDAGEPVFVMHKIKVGEK</sequence>
<evidence type="ECO:0000313" key="1">
    <source>
        <dbReference type="EMBL" id="SDY48462.1"/>
    </source>
</evidence>
<accession>A0A1H3K8B8</accession>
<comment type="caution">
    <text evidence="1">The sequence shown here is derived from an EMBL/GenBank/DDBJ whole genome shotgun (WGS) entry which is preliminary data.</text>
</comment>
<evidence type="ECO:0000313" key="2">
    <source>
        <dbReference type="Proteomes" id="UP000199663"/>
    </source>
</evidence>
<dbReference type="Gene3D" id="2.170.130.10">
    <property type="entry name" value="TonB-dependent receptor, plug domain"/>
    <property type="match status" value="1"/>
</dbReference>
<name>A0A1H3K8B8_9BACT</name>
<protein>
    <recommendedName>
        <fullName evidence="3">TonB-dependent receptor plug domain-containing protein</fullName>
    </recommendedName>
</protein>
<evidence type="ECO:0008006" key="3">
    <source>
        <dbReference type="Google" id="ProtNLM"/>
    </source>
</evidence>
<reference evidence="1 2" key="1">
    <citation type="submission" date="2016-10" db="EMBL/GenBank/DDBJ databases">
        <authorList>
            <person name="Varghese N."/>
            <person name="Submissions S."/>
        </authorList>
    </citation>
    <scope>NUCLEOTIDE SEQUENCE [LARGE SCALE GENOMIC DNA]</scope>
    <source>
        <strain evidence="1 2">DSM 17997</strain>
    </source>
</reference>
<keyword evidence="2" id="KW-1185">Reference proteome</keyword>
<dbReference type="SUPFAM" id="SSF56935">
    <property type="entry name" value="Porins"/>
    <property type="match status" value="1"/>
</dbReference>
<gene>
    <name evidence="1" type="ORF">SAMN05444412_101295</name>
</gene>
<dbReference type="InterPro" id="IPR037066">
    <property type="entry name" value="Plug_dom_sf"/>
</dbReference>
<proteinExistence type="predicted"/>
<dbReference type="Proteomes" id="UP000199663">
    <property type="component" value="Unassembled WGS sequence"/>
</dbReference>
<dbReference type="EMBL" id="FNQC01000001">
    <property type="protein sequence ID" value="SDY48462.1"/>
    <property type="molecule type" value="Genomic_DNA"/>
</dbReference>